<sequence length="159" mass="18351">NHEPFEGVGPDGPVGTVWETTWGYVMRKEQEGVMGFPQFHPLSEPAKLKTYEWPDPDDERINGQLYRQAEAFDGGEKFLSCSHRETLWEKAYMLVGMENLMTYMFTEPNYVREVLRRIMDFDLGIAAHYLTAGAEVAGLGDRRERINPMFRAFLDPPKN</sequence>
<protein>
    <submittedName>
        <fullName evidence="1">Uncharacterized protein</fullName>
    </submittedName>
</protein>
<dbReference type="Gene3D" id="3.20.20.210">
    <property type="match status" value="1"/>
</dbReference>
<dbReference type="AlphaFoldDB" id="A0A0F9JKC6"/>
<gene>
    <name evidence="1" type="ORF">LCGC14_1444260</name>
</gene>
<dbReference type="InterPro" id="IPR038071">
    <property type="entry name" value="UROD/MetE-like_sf"/>
</dbReference>
<feature type="non-terminal residue" evidence="1">
    <location>
        <position position="1"/>
    </location>
</feature>
<comment type="caution">
    <text evidence="1">The sequence shown here is derived from an EMBL/GenBank/DDBJ whole genome shotgun (WGS) entry which is preliminary data.</text>
</comment>
<proteinExistence type="predicted"/>
<accession>A0A0F9JKC6</accession>
<organism evidence="1">
    <name type="scientific">marine sediment metagenome</name>
    <dbReference type="NCBI Taxonomy" id="412755"/>
    <lineage>
        <taxon>unclassified sequences</taxon>
        <taxon>metagenomes</taxon>
        <taxon>ecological metagenomes</taxon>
    </lineage>
</organism>
<name>A0A0F9JKC6_9ZZZZ</name>
<reference evidence="1" key="1">
    <citation type="journal article" date="2015" name="Nature">
        <title>Complex archaea that bridge the gap between prokaryotes and eukaryotes.</title>
        <authorList>
            <person name="Spang A."/>
            <person name="Saw J.H."/>
            <person name="Jorgensen S.L."/>
            <person name="Zaremba-Niedzwiedzka K."/>
            <person name="Martijn J."/>
            <person name="Lind A.E."/>
            <person name="van Eijk R."/>
            <person name="Schleper C."/>
            <person name="Guy L."/>
            <person name="Ettema T.J."/>
        </authorList>
    </citation>
    <scope>NUCLEOTIDE SEQUENCE</scope>
</reference>
<dbReference type="EMBL" id="LAZR01009882">
    <property type="protein sequence ID" value="KKM70083.1"/>
    <property type="molecule type" value="Genomic_DNA"/>
</dbReference>
<evidence type="ECO:0000313" key="1">
    <source>
        <dbReference type="EMBL" id="KKM70083.1"/>
    </source>
</evidence>